<accession>A0A1A6A151</accession>
<sequence>MSNISTRSRLTAERDYMQGGNPPDAGDIKRLLKRDRNGDSFSSGCALELSAEGNTYTSAWMSNGNAAATIVDELNEGLSDHSTVDAFFYNGNPDTVSDSDRDQTYYD</sequence>
<dbReference type="VEuPathDB" id="FungiDB:I303_06067"/>
<evidence type="ECO:0000256" key="1">
    <source>
        <dbReference type="SAM" id="MobiDB-lite"/>
    </source>
</evidence>
<reference evidence="2" key="1">
    <citation type="submission" date="2013-07" db="EMBL/GenBank/DDBJ databases">
        <title>The Genome Sequence of Cryptococcus dejecticola CBS10117.</title>
        <authorList>
            <consortium name="The Broad Institute Genome Sequencing Platform"/>
            <person name="Cuomo C."/>
            <person name="Litvintseva A."/>
            <person name="Chen Y."/>
            <person name="Heitman J."/>
            <person name="Sun S."/>
            <person name="Springer D."/>
            <person name="Dromer F."/>
            <person name="Young S.K."/>
            <person name="Zeng Q."/>
            <person name="Gargeya S."/>
            <person name="Fitzgerald M."/>
            <person name="Abouelleil A."/>
            <person name="Alvarado L."/>
            <person name="Berlin A.M."/>
            <person name="Chapman S.B."/>
            <person name="Dewar J."/>
            <person name="Goldberg J."/>
            <person name="Griggs A."/>
            <person name="Gujja S."/>
            <person name="Hansen M."/>
            <person name="Howarth C."/>
            <person name="Imamovic A."/>
            <person name="Larimer J."/>
            <person name="McCowan C."/>
            <person name="Murphy C."/>
            <person name="Pearson M."/>
            <person name="Priest M."/>
            <person name="Roberts A."/>
            <person name="Saif S."/>
            <person name="Shea T."/>
            <person name="Sykes S."/>
            <person name="Wortman J."/>
            <person name="Nusbaum C."/>
            <person name="Birren B."/>
        </authorList>
    </citation>
    <scope>NUCLEOTIDE SEQUENCE [LARGE SCALE GENOMIC DNA]</scope>
    <source>
        <strain evidence="2">CBS 10117</strain>
    </source>
</reference>
<organism evidence="2">
    <name type="scientific">Kwoniella dejecticola CBS 10117</name>
    <dbReference type="NCBI Taxonomy" id="1296121"/>
    <lineage>
        <taxon>Eukaryota</taxon>
        <taxon>Fungi</taxon>
        <taxon>Dikarya</taxon>
        <taxon>Basidiomycota</taxon>
        <taxon>Agaricomycotina</taxon>
        <taxon>Tremellomycetes</taxon>
        <taxon>Tremellales</taxon>
        <taxon>Cryptococcaceae</taxon>
        <taxon>Kwoniella</taxon>
    </lineage>
</organism>
<feature type="region of interest" description="Disordered" evidence="1">
    <location>
        <begin position="1"/>
        <end position="29"/>
    </location>
</feature>
<dbReference type="EMBL" id="KI894033">
    <property type="protein sequence ID" value="OBR83785.1"/>
    <property type="molecule type" value="Genomic_DNA"/>
</dbReference>
<name>A0A1A6A151_9TREE</name>
<evidence type="ECO:0000313" key="2">
    <source>
        <dbReference type="EMBL" id="OBR83785.1"/>
    </source>
</evidence>
<protein>
    <submittedName>
        <fullName evidence="2">Uncharacterized protein</fullName>
    </submittedName>
</protein>
<proteinExistence type="predicted"/>
<gene>
    <name evidence="2" type="ORF">I303_06067</name>
</gene>
<dbReference type="AlphaFoldDB" id="A0A1A6A151"/>